<evidence type="ECO:0000256" key="4">
    <source>
        <dbReference type="ARBA" id="ARBA00022989"/>
    </source>
</evidence>
<keyword evidence="2" id="KW-0812">Transmembrane</keyword>
<dbReference type="SMART" id="SM00321">
    <property type="entry name" value="WSC"/>
    <property type="match status" value="3"/>
</dbReference>
<keyword evidence="10" id="KW-1185">Reference proteome</keyword>
<keyword evidence="6" id="KW-0325">Glycoprotein</keyword>
<evidence type="ECO:0000256" key="1">
    <source>
        <dbReference type="ARBA" id="ARBA00004167"/>
    </source>
</evidence>
<dbReference type="AlphaFoldDB" id="A0A8H4CA99"/>
<comment type="subcellular location">
    <subcellularLocation>
        <location evidence="1">Membrane</location>
        <topology evidence="1">Single-pass membrane protein</topology>
    </subcellularLocation>
</comment>
<evidence type="ECO:0000256" key="3">
    <source>
        <dbReference type="ARBA" id="ARBA00022729"/>
    </source>
</evidence>
<keyword evidence="5" id="KW-0472">Membrane</keyword>
<dbReference type="EMBL" id="WVTB01000077">
    <property type="protein sequence ID" value="KAF3800323.1"/>
    <property type="molecule type" value="Genomic_DNA"/>
</dbReference>
<reference evidence="9" key="2">
    <citation type="submission" date="2020-03" db="EMBL/GenBank/DDBJ databases">
        <authorList>
            <person name="Fu F.-F."/>
            <person name="Chen J."/>
        </authorList>
    </citation>
    <scope>NUCLEOTIDE SEQUENCE</scope>
    <source>
        <strain evidence="9">Lc1</strain>
    </source>
</reference>
<evidence type="ECO:0000313" key="10">
    <source>
        <dbReference type="Proteomes" id="UP000613401"/>
    </source>
</evidence>
<feature type="domain" description="WSC" evidence="8">
    <location>
        <begin position="36"/>
        <end position="128"/>
    </location>
</feature>
<comment type="caution">
    <text evidence="9">The sequence shown here is derived from an EMBL/GenBank/DDBJ whole genome shotgun (WGS) entry which is preliminary data.</text>
</comment>
<keyword evidence="3 7" id="KW-0732">Signal</keyword>
<dbReference type="PROSITE" id="PS51212">
    <property type="entry name" value="WSC"/>
    <property type="match status" value="3"/>
</dbReference>
<sequence>MPSFSVSTLVYLLSASGHAAYIAKREVNVGANLPNGWTYKGCYTDGPSRQLARANYADPSMTEESCVNFCQDHGFPVAGVEYSSEACCWCDYKIPAERKPETDCNMVCSGDSTEYCGAGNRLTVFSNGGTSPAVNPGPSGWTFLGCYTDGGTRTLSYRASISGGGSAMSVLQCTTACTAAGFAFAGVEYGTECWCDDAIRGGASSAPEDDCNMLCGGNNSELCGGPNRIILYKGAVAPKTPSVLPTGWKFQGCLKDNIGGRSLGVYVGVEGGYTNVANCIAACAAAGYTLAGVEYAQECWCDNSIKFGGIPTTDGCNMPCKGNTAEMCGGPDRLNLYSLASLDLDFSTTSSSAIVIPSSSSTTTLPTSSASMTSAIALSSSISSIGTTLVTPSTTLISVASTTTTIPTFSTTLSVSTPSSTAIPQVFLSTSSTAPARAATSACTRTSRAYVKNAGFESGLASWAFKVTSGDVTAEVITNNHPMGGCSTLMLTPRSSPSDGVRRVVLRQTLAGVNITEPRAFAGFFGRLTKATIDDGGPQITVSYGRVRIHQWDACGSSQNKCNLNAPGTLGYYRIVTKLSLSLAAAKNTDIVVEVVWSDTNGKNNPVLLDDIILL</sequence>
<proteinExistence type="predicted"/>
<organism evidence="9 10">
    <name type="scientific">Colletotrichum gloeosporioides</name>
    <name type="common">Anthracnose fungus</name>
    <name type="synonym">Glomerella cingulata</name>
    <dbReference type="NCBI Taxonomy" id="474922"/>
    <lineage>
        <taxon>Eukaryota</taxon>
        <taxon>Fungi</taxon>
        <taxon>Dikarya</taxon>
        <taxon>Ascomycota</taxon>
        <taxon>Pezizomycotina</taxon>
        <taxon>Sordariomycetes</taxon>
        <taxon>Hypocreomycetidae</taxon>
        <taxon>Glomerellales</taxon>
        <taxon>Glomerellaceae</taxon>
        <taxon>Colletotrichum</taxon>
        <taxon>Colletotrichum gloeosporioides species complex</taxon>
    </lineage>
</organism>
<gene>
    <name evidence="9" type="ORF">GCG54_00007771</name>
</gene>
<feature type="signal peptide" evidence="7">
    <location>
        <begin position="1"/>
        <end position="19"/>
    </location>
</feature>
<evidence type="ECO:0000259" key="8">
    <source>
        <dbReference type="PROSITE" id="PS51212"/>
    </source>
</evidence>
<protein>
    <submittedName>
        <fullName evidence="9">WSC domain-containing protein</fullName>
    </submittedName>
</protein>
<accession>A0A8H4CA99</accession>
<reference evidence="9" key="1">
    <citation type="journal article" date="2020" name="Phytopathology">
        <title>Genome sequence and comparative analysis of Colletotrichum gloeosporioides isolated from Liriodendron leaves.</title>
        <authorList>
            <person name="Fu F.F."/>
            <person name="Hao Z."/>
            <person name="Wang P."/>
            <person name="Lu Y."/>
            <person name="Xue L.J."/>
            <person name="Wei G."/>
            <person name="Tian Y."/>
            <person name="Baishi H."/>
            <person name="Xu H."/>
            <person name="Shi J."/>
            <person name="Cheng T."/>
            <person name="Wang G."/>
            <person name="Yi Y."/>
            <person name="Chen J."/>
        </authorList>
    </citation>
    <scope>NUCLEOTIDE SEQUENCE</scope>
    <source>
        <strain evidence="9">Lc1</strain>
    </source>
</reference>
<dbReference type="PANTHER" id="PTHR24269:SF16">
    <property type="entry name" value="PROTEIN SLG1"/>
    <property type="match status" value="1"/>
</dbReference>
<dbReference type="Pfam" id="PF01822">
    <property type="entry name" value="WSC"/>
    <property type="match status" value="3"/>
</dbReference>
<dbReference type="RefSeq" id="XP_045259483.1">
    <property type="nucleotide sequence ID" value="XM_045407748.1"/>
</dbReference>
<evidence type="ECO:0000256" key="7">
    <source>
        <dbReference type="SAM" id="SignalP"/>
    </source>
</evidence>
<evidence type="ECO:0000313" key="9">
    <source>
        <dbReference type="EMBL" id="KAF3800323.1"/>
    </source>
</evidence>
<feature type="domain" description="WSC" evidence="8">
    <location>
        <begin position="140"/>
        <end position="235"/>
    </location>
</feature>
<feature type="domain" description="WSC" evidence="8">
    <location>
        <begin position="247"/>
        <end position="340"/>
    </location>
</feature>
<dbReference type="Proteomes" id="UP000613401">
    <property type="component" value="Unassembled WGS sequence"/>
</dbReference>
<dbReference type="GeneID" id="69014914"/>
<dbReference type="PANTHER" id="PTHR24269">
    <property type="entry name" value="KREMEN PROTEIN"/>
    <property type="match status" value="1"/>
</dbReference>
<name>A0A8H4CA99_COLGL</name>
<dbReference type="InterPro" id="IPR002889">
    <property type="entry name" value="WSC_carb-bd"/>
</dbReference>
<evidence type="ECO:0000256" key="5">
    <source>
        <dbReference type="ARBA" id="ARBA00023136"/>
    </source>
</evidence>
<feature type="chain" id="PRO_5034609934" evidence="7">
    <location>
        <begin position="20"/>
        <end position="615"/>
    </location>
</feature>
<evidence type="ECO:0000256" key="2">
    <source>
        <dbReference type="ARBA" id="ARBA00022692"/>
    </source>
</evidence>
<dbReference type="InterPro" id="IPR051836">
    <property type="entry name" value="Kremen_rcpt"/>
</dbReference>
<keyword evidence="4" id="KW-1133">Transmembrane helix</keyword>
<evidence type="ECO:0000256" key="6">
    <source>
        <dbReference type="ARBA" id="ARBA00023180"/>
    </source>
</evidence>
<dbReference type="GO" id="GO:0005886">
    <property type="term" value="C:plasma membrane"/>
    <property type="evidence" value="ECO:0007669"/>
    <property type="project" value="TreeGrafter"/>
</dbReference>